<dbReference type="Gene3D" id="3.40.50.150">
    <property type="entry name" value="Vaccinia Virus protein VP39"/>
    <property type="match status" value="1"/>
</dbReference>
<dbReference type="RefSeq" id="WP_182604381.1">
    <property type="nucleotide sequence ID" value="NZ_VKHT01000003.1"/>
</dbReference>
<dbReference type="InterPro" id="IPR029058">
    <property type="entry name" value="AB_hydrolase_fold"/>
</dbReference>
<keyword evidence="8" id="KW-0677">Repeat</keyword>
<dbReference type="FunFam" id="3.40.50.12780:FF:000012">
    <property type="entry name" value="Non-ribosomal peptide synthetase"/>
    <property type="match status" value="1"/>
</dbReference>
<dbReference type="InterPro" id="IPR045851">
    <property type="entry name" value="AMP-bd_C_sf"/>
</dbReference>
<dbReference type="SUPFAM" id="SSF53474">
    <property type="entry name" value="alpha/beta-Hydrolases"/>
    <property type="match status" value="1"/>
</dbReference>
<evidence type="ECO:0000256" key="7">
    <source>
        <dbReference type="ARBA" id="ARBA00022598"/>
    </source>
</evidence>
<dbReference type="InterPro" id="IPR042099">
    <property type="entry name" value="ANL_N_sf"/>
</dbReference>
<dbReference type="InterPro" id="IPR010071">
    <property type="entry name" value="AA_adenyl_dom"/>
</dbReference>
<dbReference type="SUPFAM" id="SSF53335">
    <property type="entry name" value="S-adenosyl-L-methionine-dependent methyltransferases"/>
    <property type="match status" value="1"/>
</dbReference>
<keyword evidence="5" id="KW-0596">Phosphopantetheine</keyword>
<dbReference type="InterPro" id="IPR001242">
    <property type="entry name" value="Condensation_dom"/>
</dbReference>
<dbReference type="SUPFAM" id="SSF47336">
    <property type="entry name" value="ACP-like"/>
    <property type="match status" value="1"/>
</dbReference>
<dbReference type="InterPro" id="IPR057737">
    <property type="entry name" value="Condensation_MtbB-like"/>
</dbReference>
<dbReference type="GO" id="GO:0016874">
    <property type="term" value="F:ligase activity"/>
    <property type="evidence" value="ECO:0007669"/>
    <property type="project" value="UniProtKB-KW"/>
</dbReference>
<dbReference type="Pfam" id="PF08242">
    <property type="entry name" value="Methyltransf_12"/>
    <property type="match status" value="1"/>
</dbReference>
<dbReference type="GO" id="GO:0000036">
    <property type="term" value="F:acyl carrier activity"/>
    <property type="evidence" value="ECO:0007669"/>
    <property type="project" value="TreeGrafter"/>
</dbReference>
<dbReference type="PROSITE" id="PS00012">
    <property type="entry name" value="PHOSPHOPANTETHEINE"/>
    <property type="match status" value="1"/>
</dbReference>
<dbReference type="Gene3D" id="1.10.10.1830">
    <property type="entry name" value="Non-ribosomal peptide synthase, adenylation domain"/>
    <property type="match status" value="1"/>
</dbReference>
<evidence type="ECO:0000313" key="12">
    <source>
        <dbReference type="Proteomes" id="UP000538929"/>
    </source>
</evidence>
<keyword evidence="7" id="KW-0436">Ligase</keyword>
<dbReference type="PANTHER" id="PTHR45527">
    <property type="entry name" value="NONRIBOSOMAL PEPTIDE SYNTHETASE"/>
    <property type="match status" value="1"/>
</dbReference>
<dbReference type="PANTHER" id="PTHR45527:SF10">
    <property type="entry name" value="PYOCHELIN SYNTHASE PCHF"/>
    <property type="match status" value="1"/>
</dbReference>
<organism evidence="11 12">
    <name type="scientific">Streptomyces alkaliphilus</name>
    <dbReference type="NCBI Taxonomy" id="1472722"/>
    <lineage>
        <taxon>Bacteria</taxon>
        <taxon>Bacillati</taxon>
        <taxon>Actinomycetota</taxon>
        <taxon>Actinomycetes</taxon>
        <taxon>Kitasatosporales</taxon>
        <taxon>Streptomycetaceae</taxon>
        <taxon>Streptomyces</taxon>
    </lineage>
</organism>
<evidence type="ECO:0000256" key="8">
    <source>
        <dbReference type="ARBA" id="ARBA00022737"/>
    </source>
</evidence>
<dbReference type="InterPro" id="IPR006162">
    <property type="entry name" value="Ppantetheine_attach_site"/>
</dbReference>
<dbReference type="PROSITE" id="PS50075">
    <property type="entry name" value="CARRIER"/>
    <property type="match status" value="1"/>
</dbReference>
<dbReference type="InterPro" id="IPR020806">
    <property type="entry name" value="PKS_PP-bd"/>
</dbReference>
<evidence type="ECO:0000256" key="9">
    <source>
        <dbReference type="ARBA" id="ARBA00033440"/>
    </source>
</evidence>
<feature type="domain" description="Carrier" evidence="10">
    <location>
        <begin position="1424"/>
        <end position="1506"/>
    </location>
</feature>
<evidence type="ECO:0000256" key="4">
    <source>
        <dbReference type="ARBA" id="ARBA00016743"/>
    </source>
</evidence>
<dbReference type="Pfam" id="PF00975">
    <property type="entry name" value="Thioesterase"/>
    <property type="match status" value="1"/>
</dbReference>
<accession>A0A7W3T989</accession>
<dbReference type="PROSITE" id="PS00455">
    <property type="entry name" value="AMP_BINDING"/>
    <property type="match status" value="1"/>
</dbReference>
<evidence type="ECO:0000313" key="11">
    <source>
        <dbReference type="EMBL" id="MBB0242572.1"/>
    </source>
</evidence>
<dbReference type="InterPro" id="IPR013217">
    <property type="entry name" value="Methyltransf_12"/>
</dbReference>
<dbReference type="Pfam" id="PF18563">
    <property type="entry name" value="TubC_N"/>
    <property type="match status" value="1"/>
</dbReference>
<dbReference type="InterPro" id="IPR009081">
    <property type="entry name" value="PP-bd_ACP"/>
</dbReference>
<sequence length="1856" mass="201666">MTATELISELKALGVDLWAESGQLRFRAPRGVLTEERRAALREHKATILELLDERNATRTVTADPGARHEPFPLTDVQTAYLLGRHDPFAYGGVACHGYLEVTYPRLDPDTLEDAWNRLVARHDMLRAVIEPDGLQRVLPEVPGLTVRCVDLRGAEPAAVETHFESVRAELGHRLYDTTTWPLFEVRLTRTDDGDVLHISLDALIADWASAGILLDELDVILDGGELPELTVRFRDYLLAERGLRDGARHRRDRDHWLARVDELPPAPELPMPTGRSEASVPARFERHHFRLSAERWLRLCERARGHGLTAATTVLTAYALVLERWSRQPRFTLNLTLLNRLPLHPEVDRLIGDFTSVNLLAVEGGADTAFHERAAAIGTRLFADLDHRLYSGVEVIREIARRRGREAALMPVVFTGAIGLGPGGTAGADRAPRRRTGYGITQTPQVLIDCQVTDDADGLEVNWDVRQGMLPEGLVEDMFAAMGALLGRLADSDEAWLDPRPVGLPDWQAEERRRVNDTARPLPEGLLHEAVLRRAERTPDAPAVITPAGTLTYGELLRRANGVAAALLSASPPVGPSERVAVVMDKGADQVVAVLGTLLAGAAYLPVDTTQPALRRNKVLLDAGVRHVLTRSRLAEREGWPDGPRVIAVDRVEPADHRPVVVPDDSLAYLIYTSGSTGDPKGVMITHRAALNTVVDVNERFGVTEGDRVLGVAQLGFDLSVYDIFGPLSAGGALVLPASDRRSDPSHWAELIAAHKVTVWNTVPAQLRMLADYLASESGDVGSLRLALLSGDWIPVTLPDRIRNLVPGLRVIGLGGATEAAIWSIHHPVERVEPGAASIPYGTPLANQGFRVLDHAWRDAPVWVPGELYITGAGLAEGYWGDGELTAARFLHHPVDGQRLYRTGDRGRYLPGGAIEFLGREDNQVKIRGHRVELGEIEAALLAHPKAAAAAVVASGEGREDRVLLGFVQPSEADPGQALPPEALDRITTAARAAADRETSTLDTSGVTDHVRRLHDAALAAMLGALCRRGLFTADDREHTAEEVLAVARVHERHHWLVRRWLTALTEHGWLRHDPASDRYARLRATDDEEVAAAWRRVAELGVPAGFCTREFVAYHEKHVERLDALLDGEQDPFELLFPEGRTDVALALYADDSIARHLNQGAAALLNRVAASRAEGSRLRILETGAGTGAMTSRIVPLLEGYDVDYHFTDVSAFFLAAARESFGDRPRMRFGRFDLDGDPRAQGLAPCSYDVVVCSGMLNSVRDPRAALATVAGLLDGDGWLVFTEPTGEHPHLLLTQGFMMEPEGGDRARGHSKLLTRERWTTLVEEVGGEPVLSLPDDDHPMAAQGMHLFAARFKTGRARVSGEELGAFLAERLPTHMVPARLQVVDALPVTANGKIDRRTLSGWRLAAPETHDTATDTAEAGDLEGRLGRLWASALGLPRPVGPGDNFFDLGADSLVLARVAGRLREEVEEAADVPFDTLLRQMLNEPTVAALAASLRSGTGEAAGEPTAEAAPAGGTGVGGLLGRRAARSNALIIPFGGDGAGDGRPARVLFHAALGTMDYFRSLARELVAQDLGPVLGLAVADPEEYVAVEPRDLIARIADDYTERLLAEGHTRFQLIGYCLGGLTATEVARRMLERGVEEVDLTLVDSIPMLVDTDEELALEAVFVPNLDLDPAEVVFGGEVDSADIYRAFELLTRRHGGRVPAGAMAELSGDPGLEAVAAAVREQSAISPDERLARYARHSAGRAGVPVGPELIPALYRVFRHSVLAAHIEPEPYFGDMTFLRAVEEQSFGITAGVGHLAQKFWEKTCVGRFDVIDVPGNHFSVIEPPQVTEVARHIGARIDGGQRS</sequence>
<evidence type="ECO:0000256" key="2">
    <source>
        <dbReference type="ARBA" id="ARBA00005102"/>
    </source>
</evidence>
<dbReference type="EMBL" id="VKHT01000003">
    <property type="protein sequence ID" value="MBB0242572.1"/>
    <property type="molecule type" value="Genomic_DNA"/>
</dbReference>
<gene>
    <name evidence="11" type="ORF">FNQ90_00235</name>
</gene>
<dbReference type="GO" id="GO:0009403">
    <property type="term" value="P:toxin biosynthetic process"/>
    <property type="evidence" value="ECO:0007669"/>
    <property type="project" value="UniProtKB-ARBA"/>
</dbReference>
<protein>
    <recommendedName>
        <fullName evidence="4">Phenyloxazoline synthase MbtB</fullName>
    </recommendedName>
    <alternativeName>
        <fullName evidence="9">Mycobactin synthetase protein B</fullName>
    </alternativeName>
</protein>
<dbReference type="Gene3D" id="3.40.50.12780">
    <property type="entry name" value="N-terminal domain of ligase-like"/>
    <property type="match status" value="1"/>
</dbReference>
<keyword evidence="12" id="KW-1185">Reference proteome</keyword>
<dbReference type="SUPFAM" id="SSF56801">
    <property type="entry name" value="Acetyl-CoA synthetase-like"/>
    <property type="match status" value="1"/>
</dbReference>
<dbReference type="Gene3D" id="3.30.559.10">
    <property type="entry name" value="Chloramphenicol acetyltransferase-like domain"/>
    <property type="match status" value="1"/>
</dbReference>
<dbReference type="NCBIfam" id="TIGR01733">
    <property type="entry name" value="AA-adenyl-dom"/>
    <property type="match status" value="1"/>
</dbReference>
<reference evidence="12" key="1">
    <citation type="submission" date="2019-10" db="EMBL/GenBank/DDBJ databases">
        <title>Streptomyces sp. nov., a novel actinobacterium isolated from alkaline environment.</title>
        <authorList>
            <person name="Golinska P."/>
        </authorList>
    </citation>
    <scope>NUCLEOTIDE SEQUENCE [LARGE SCALE GENOMIC DNA]</scope>
    <source>
        <strain evidence="12">DSM 42118</strain>
    </source>
</reference>
<dbReference type="InterPro" id="IPR036736">
    <property type="entry name" value="ACP-like_sf"/>
</dbReference>
<dbReference type="Pfam" id="PF00501">
    <property type="entry name" value="AMP-binding"/>
    <property type="match status" value="1"/>
</dbReference>
<comment type="pathway">
    <text evidence="2">Siderophore biosynthesis; mycobactin biosynthesis.</text>
</comment>
<name>A0A7W3T989_9ACTN</name>
<dbReference type="FunFam" id="3.30.559.10:FF:000023">
    <property type="entry name" value="Non-ribosomal peptide synthetase"/>
    <property type="match status" value="1"/>
</dbReference>
<dbReference type="Pfam" id="PF00550">
    <property type="entry name" value="PP-binding"/>
    <property type="match status" value="1"/>
</dbReference>
<dbReference type="InterPro" id="IPR041464">
    <property type="entry name" value="TubC_N"/>
</dbReference>
<evidence type="ECO:0000256" key="5">
    <source>
        <dbReference type="ARBA" id="ARBA00022450"/>
    </source>
</evidence>
<dbReference type="GO" id="GO:0031177">
    <property type="term" value="F:phosphopantetheine binding"/>
    <property type="evidence" value="ECO:0007669"/>
    <property type="project" value="InterPro"/>
</dbReference>
<comment type="similarity">
    <text evidence="3">Belongs to the ATP-dependent AMP-binding enzyme family. MbtB subfamily.</text>
</comment>
<dbReference type="Gene3D" id="3.30.300.30">
    <property type="match status" value="2"/>
</dbReference>
<dbReference type="Gene3D" id="3.40.50.1820">
    <property type="entry name" value="alpha/beta hydrolase"/>
    <property type="match status" value="1"/>
</dbReference>
<dbReference type="InterPro" id="IPR000873">
    <property type="entry name" value="AMP-dep_synth/lig_dom"/>
</dbReference>
<dbReference type="GO" id="GO:0043041">
    <property type="term" value="P:amino acid activation for nonribosomal peptide biosynthetic process"/>
    <property type="evidence" value="ECO:0007669"/>
    <property type="project" value="TreeGrafter"/>
</dbReference>
<proteinExistence type="inferred from homology"/>
<dbReference type="GO" id="GO:0005737">
    <property type="term" value="C:cytoplasm"/>
    <property type="evidence" value="ECO:0007669"/>
    <property type="project" value="TreeGrafter"/>
</dbReference>
<dbReference type="Gene3D" id="3.30.559.30">
    <property type="entry name" value="Nonribosomal peptide synthetase, condensation domain"/>
    <property type="match status" value="1"/>
</dbReference>
<dbReference type="SUPFAM" id="SSF52777">
    <property type="entry name" value="CoA-dependent acyltransferases"/>
    <property type="match status" value="2"/>
</dbReference>
<dbReference type="CDD" id="cd19535">
    <property type="entry name" value="Cyc_NRPS"/>
    <property type="match status" value="1"/>
</dbReference>
<comment type="caution">
    <text evidence="11">The sequence shown here is derived from an EMBL/GenBank/DDBJ whole genome shotgun (WGS) entry which is preliminary data.</text>
</comment>
<evidence type="ECO:0000256" key="3">
    <source>
        <dbReference type="ARBA" id="ARBA00007380"/>
    </source>
</evidence>
<dbReference type="InterPro" id="IPR020845">
    <property type="entry name" value="AMP-binding_CS"/>
</dbReference>
<dbReference type="SMART" id="SM00823">
    <property type="entry name" value="PKS_PP"/>
    <property type="match status" value="1"/>
</dbReference>
<dbReference type="InterPro" id="IPR023213">
    <property type="entry name" value="CAT-like_dom_sf"/>
</dbReference>
<dbReference type="Gene3D" id="1.10.1200.10">
    <property type="entry name" value="ACP-like"/>
    <property type="match status" value="1"/>
</dbReference>
<dbReference type="GO" id="GO:0017000">
    <property type="term" value="P:antibiotic biosynthetic process"/>
    <property type="evidence" value="ECO:0007669"/>
    <property type="project" value="UniProtKB-ARBA"/>
</dbReference>
<keyword evidence="6" id="KW-0597">Phosphoprotein</keyword>
<dbReference type="InterPro" id="IPR029063">
    <property type="entry name" value="SAM-dependent_MTases_sf"/>
</dbReference>
<evidence type="ECO:0000256" key="1">
    <source>
        <dbReference type="ARBA" id="ARBA00001957"/>
    </source>
</evidence>
<dbReference type="InterPro" id="IPR044894">
    <property type="entry name" value="TubC_N_sf"/>
</dbReference>
<evidence type="ECO:0000259" key="10">
    <source>
        <dbReference type="PROSITE" id="PS50075"/>
    </source>
</evidence>
<evidence type="ECO:0000256" key="6">
    <source>
        <dbReference type="ARBA" id="ARBA00022553"/>
    </source>
</evidence>
<comment type="cofactor">
    <cofactor evidence="1">
        <name>pantetheine 4'-phosphate</name>
        <dbReference type="ChEBI" id="CHEBI:47942"/>
    </cofactor>
</comment>
<dbReference type="Proteomes" id="UP000538929">
    <property type="component" value="Unassembled WGS sequence"/>
</dbReference>
<dbReference type="InterPro" id="IPR001031">
    <property type="entry name" value="Thioesterase"/>
</dbReference>
<dbReference type="FunFam" id="3.30.559.30:FF:000006">
    <property type="entry name" value="Yersiniabactin polyketide/non-ribosomal peptide synthetase"/>
    <property type="match status" value="1"/>
</dbReference>
<dbReference type="Pfam" id="PF00668">
    <property type="entry name" value="Condensation"/>
    <property type="match status" value="1"/>
</dbReference>